<feature type="transmembrane region" description="Helical" evidence="6">
    <location>
        <begin position="283"/>
        <end position="307"/>
    </location>
</feature>
<feature type="transmembrane region" description="Helical" evidence="6">
    <location>
        <begin position="584"/>
        <end position="607"/>
    </location>
</feature>
<organism evidence="8 9">
    <name type="scientific">Virgibacillus siamensis</name>
    <dbReference type="NCBI Taxonomy" id="480071"/>
    <lineage>
        <taxon>Bacteria</taxon>
        <taxon>Bacillati</taxon>
        <taxon>Bacillota</taxon>
        <taxon>Bacilli</taxon>
        <taxon>Bacillales</taxon>
        <taxon>Bacillaceae</taxon>
        <taxon>Virgibacillus</taxon>
    </lineage>
</organism>
<evidence type="ECO:0000256" key="3">
    <source>
        <dbReference type="ARBA" id="ARBA00022692"/>
    </source>
</evidence>
<keyword evidence="5 6" id="KW-0472">Membrane</keyword>
<protein>
    <submittedName>
        <fullName evidence="8">ABC transporter permease</fullName>
    </submittedName>
</protein>
<dbReference type="PANTHER" id="PTHR46795">
    <property type="entry name" value="ABC TRANSPORTER PERMEASE-RELATED-RELATED"/>
    <property type="match status" value="1"/>
</dbReference>
<keyword evidence="9" id="KW-1185">Reference proteome</keyword>
<proteinExistence type="inferred from homology"/>
<feature type="transmembrane region" description="Helical" evidence="6">
    <location>
        <begin position="110"/>
        <end position="134"/>
    </location>
</feature>
<accession>A0ABP3RE15</accession>
<comment type="subcellular location">
    <subcellularLocation>
        <location evidence="1 6">Cell membrane</location>
        <topology evidence="1 6">Multi-pass membrane protein</topology>
    </subcellularLocation>
</comment>
<dbReference type="Proteomes" id="UP001500866">
    <property type="component" value="Unassembled WGS sequence"/>
</dbReference>
<dbReference type="InterPro" id="IPR027022">
    <property type="entry name" value="ABC_permease_BceB-typ"/>
</dbReference>
<evidence type="ECO:0000259" key="7">
    <source>
        <dbReference type="Pfam" id="PF02687"/>
    </source>
</evidence>
<dbReference type="Pfam" id="PF02687">
    <property type="entry name" value="FtsX"/>
    <property type="match status" value="1"/>
</dbReference>
<dbReference type="PIRSF" id="PIRSF018968">
    <property type="entry name" value="ABC_permease_BceB"/>
    <property type="match status" value="1"/>
</dbReference>
<evidence type="ECO:0000256" key="1">
    <source>
        <dbReference type="ARBA" id="ARBA00004651"/>
    </source>
</evidence>
<keyword evidence="3 6" id="KW-0812">Transmembrane</keyword>
<keyword evidence="4 6" id="KW-1133">Transmembrane helix</keyword>
<evidence type="ECO:0000256" key="2">
    <source>
        <dbReference type="ARBA" id="ARBA00022475"/>
    </source>
</evidence>
<evidence type="ECO:0000256" key="4">
    <source>
        <dbReference type="ARBA" id="ARBA00022989"/>
    </source>
</evidence>
<reference evidence="9" key="1">
    <citation type="journal article" date="2019" name="Int. J. Syst. Evol. Microbiol.">
        <title>The Global Catalogue of Microorganisms (GCM) 10K type strain sequencing project: providing services to taxonomists for standard genome sequencing and annotation.</title>
        <authorList>
            <consortium name="The Broad Institute Genomics Platform"/>
            <consortium name="The Broad Institute Genome Sequencing Center for Infectious Disease"/>
            <person name="Wu L."/>
            <person name="Ma J."/>
        </authorList>
    </citation>
    <scope>NUCLEOTIDE SEQUENCE [LARGE SCALE GENOMIC DNA]</scope>
    <source>
        <strain evidence="9">JCM 15395</strain>
    </source>
</reference>
<keyword evidence="2 6" id="KW-1003">Cell membrane</keyword>
<evidence type="ECO:0000313" key="9">
    <source>
        <dbReference type="Proteomes" id="UP001500866"/>
    </source>
</evidence>
<evidence type="ECO:0000256" key="5">
    <source>
        <dbReference type="ARBA" id="ARBA00023136"/>
    </source>
</evidence>
<comment type="caution">
    <text evidence="8">The sequence shown here is derived from an EMBL/GenBank/DDBJ whole genome shotgun (WGS) entry which is preliminary data.</text>
</comment>
<dbReference type="EMBL" id="BAAADS010000018">
    <property type="protein sequence ID" value="GAA0607385.1"/>
    <property type="molecule type" value="Genomic_DNA"/>
</dbReference>
<feature type="transmembrane region" description="Helical" evidence="6">
    <location>
        <begin position="146"/>
        <end position="175"/>
    </location>
</feature>
<feature type="transmembrane region" description="Helical" evidence="6">
    <location>
        <begin position="196"/>
        <end position="218"/>
    </location>
</feature>
<dbReference type="InterPro" id="IPR052536">
    <property type="entry name" value="ABC-4_Integral_Memb_Prot"/>
</dbReference>
<gene>
    <name evidence="8" type="ORF">GCM10009001_25860</name>
</gene>
<feature type="transmembrane region" description="Helical" evidence="6">
    <location>
        <begin position="224"/>
        <end position="250"/>
    </location>
</feature>
<comment type="similarity">
    <text evidence="6">Belongs to the ABC-4 integral membrane protein family.</text>
</comment>
<feature type="transmembrane region" description="Helical" evidence="6">
    <location>
        <begin position="21"/>
        <end position="43"/>
    </location>
</feature>
<dbReference type="PANTHER" id="PTHR46795:SF2">
    <property type="entry name" value="ABC TRANSPORTER, PERMEASE PROTEIN"/>
    <property type="match status" value="1"/>
</dbReference>
<name>A0ABP3RE15_9BACI</name>
<dbReference type="InterPro" id="IPR003838">
    <property type="entry name" value="ABC3_permease_C"/>
</dbReference>
<keyword evidence="6" id="KW-0813">Transport</keyword>
<feature type="transmembrane region" description="Helical" evidence="6">
    <location>
        <begin position="497"/>
        <end position="522"/>
    </location>
</feature>
<evidence type="ECO:0000313" key="8">
    <source>
        <dbReference type="EMBL" id="GAA0607385.1"/>
    </source>
</evidence>
<dbReference type="RefSeq" id="WP_343813812.1">
    <property type="nucleotide sequence ID" value="NZ_BAAADS010000018.1"/>
</dbReference>
<evidence type="ECO:0000256" key="6">
    <source>
        <dbReference type="PIRNR" id="PIRNR018968"/>
    </source>
</evidence>
<sequence length="621" mass="70628">MTFRRFAFNNVIRNKRLYAAYFLSSMFTVMVFFTFAVFAFHPVLSGSGMSGYVKYGMYTASAIIYIFSYFFVLYSMSSFLQSRKKEFGLLMMQGMSIRQIRSMVFLENMLIGLTATVGGIILGLVFAKVILLIAEKVLIIEKTLHFYFPVQAIILTLVSFIVLFFFISLFVSYVLRSRKLINLIKGKQQSKGEPRANIFLTVLSVLLLGLGYTAALLVKGLSVVIAMVPVIIVVIIGTYLLFTQLSVYLIRMLKKRDSIFLHKTNILLLSDLSFRMKDNARTFFLVAIISTVAFSAIGTLFGFQSFLTTEMKDMNPNTLTYMANDQEKQDVALINDTLRERNIETEQEHLMLHYYKIGNDDEVLVVKESAFNRFAGLIDEEPIDLEKGQLKVVEFAGVAFSQSDELLNKTVKLKTGSLLEPKELVSSRALSPEDTYYVVSNKDFAALPAPVRKESYYAWQATDGKQHIMGAMEKLYGQISSAELTSRQYEVYRLNKMFGPVMFVGLFIGVVFFVSAGSFLYFRLYTDLDDDKQKFQSIAKMGLTGKELKKVLNRQTFILFFAPVLVALIHGAVALTALSHLFYYNLFLESVLVLSAFLIIQIIYFYIVRFYYTRQLEAAIG</sequence>
<feature type="transmembrane region" description="Helical" evidence="6">
    <location>
        <begin position="55"/>
        <end position="76"/>
    </location>
</feature>
<feature type="transmembrane region" description="Helical" evidence="6">
    <location>
        <begin position="556"/>
        <end position="578"/>
    </location>
</feature>
<feature type="domain" description="ABC3 transporter permease C-terminal" evidence="7">
    <location>
        <begin position="59"/>
        <end position="178"/>
    </location>
</feature>